<dbReference type="RefSeq" id="WP_170213319.1">
    <property type="nucleotide sequence ID" value="NZ_BONH01000049.1"/>
</dbReference>
<dbReference type="Proteomes" id="UP000659904">
    <property type="component" value="Unassembled WGS sequence"/>
</dbReference>
<evidence type="ECO:0000313" key="9">
    <source>
        <dbReference type="Proteomes" id="UP000659904"/>
    </source>
</evidence>
<dbReference type="GO" id="GO:0046677">
    <property type="term" value="P:response to antibiotic"/>
    <property type="evidence" value="ECO:0007669"/>
    <property type="project" value="UniProtKB-KW"/>
</dbReference>
<dbReference type="InterPro" id="IPR000412">
    <property type="entry name" value="ABC_2_transport"/>
</dbReference>
<dbReference type="InterPro" id="IPR051328">
    <property type="entry name" value="T7SS_ABC-Transporter"/>
</dbReference>
<evidence type="ECO:0000256" key="4">
    <source>
        <dbReference type="ARBA" id="ARBA00023136"/>
    </source>
</evidence>
<comment type="subcellular location">
    <subcellularLocation>
        <location evidence="1">Membrane</location>
        <topology evidence="1">Multi-pass membrane protein</topology>
    </subcellularLocation>
</comment>
<evidence type="ECO:0000256" key="3">
    <source>
        <dbReference type="ARBA" id="ARBA00022989"/>
    </source>
</evidence>
<feature type="domain" description="ABC-2 type transporter transmembrane" evidence="7">
    <location>
        <begin position="5"/>
        <end position="202"/>
    </location>
</feature>
<feature type="transmembrane region" description="Helical" evidence="6">
    <location>
        <begin position="94"/>
        <end position="117"/>
    </location>
</feature>
<accession>A0A8J3KUN2</accession>
<dbReference type="EMBL" id="BONH01000049">
    <property type="protein sequence ID" value="GIG02215.1"/>
    <property type="molecule type" value="Genomic_DNA"/>
</dbReference>
<dbReference type="PANTHER" id="PTHR43077:SF10">
    <property type="entry name" value="TRANSPORT PERMEASE PROTEIN"/>
    <property type="match status" value="1"/>
</dbReference>
<dbReference type="PANTHER" id="PTHR43077">
    <property type="entry name" value="TRANSPORT PERMEASE YVFS-RELATED"/>
    <property type="match status" value="1"/>
</dbReference>
<protein>
    <recommendedName>
        <fullName evidence="7">ABC-2 type transporter transmembrane domain-containing protein</fullName>
    </recommendedName>
</protein>
<sequence>MRSLALIRLNLALLAAEPGAVISRIGMPLVMITVLRPLYRAAIGDQGTTHAVTGMLVLFSLLGLSIVGGSLLTERSWHTLDRLRATPASPGQILTGKAVALGGVLLAQQAVVLGYGVVALGLRVARPDLLALAALAWAVTLLLLGAAAAMTVRSHSELGAVNDLGALLLSTLGGAMVPLSLLPGWAQTIAPASPGYWALQALGGAATGDPSAVLHGVGVLLLVALAAGLYAAWRMNRGWGRSRLL</sequence>
<gene>
    <name evidence="8" type="ORF">Cci01nite_73080</name>
</gene>
<evidence type="ECO:0000259" key="7">
    <source>
        <dbReference type="Pfam" id="PF01061"/>
    </source>
</evidence>
<feature type="transmembrane region" description="Helical" evidence="6">
    <location>
        <begin position="164"/>
        <end position="186"/>
    </location>
</feature>
<evidence type="ECO:0000256" key="1">
    <source>
        <dbReference type="ARBA" id="ARBA00004141"/>
    </source>
</evidence>
<keyword evidence="3 6" id="KW-1133">Transmembrane helix</keyword>
<dbReference type="GO" id="GO:0043190">
    <property type="term" value="C:ATP-binding cassette (ABC) transporter complex"/>
    <property type="evidence" value="ECO:0007669"/>
    <property type="project" value="InterPro"/>
</dbReference>
<evidence type="ECO:0000256" key="6">
    <source>
        <dbReference type="SAM" id="Phobius"/>
    </source>
</evidence>
<reference evidence="8 9" key="1">
    <citation type="submission" date="2021-01" db="EMBL/GenBank/DDBJ databases">
        <title>Whole genome shotgun sequence of Catellatospora citrea NBRC 14495.</title>
        <authorList>
            <person name="Komaki H."/>
            <person name="Tamura T."/>
        </authorList>
    </citation>
    <scope>NUCLEOTIDE SEQUENCE [LARGE SCALE GENOMIC DNA]</scope>
    <source>
        <strain evidence="8 9">NBRC 14495</strain>
    </source>
</reference>
<organism evidence="8 9">
    <name type="scientific">Catellatospora citrea</name>
    <dbReference type="NCBI Taxonomy" id="53366"/>
    <lineage>
        <taxon>Bacteria</taxon>
        <taxon>Bacillati</taxon>
        <taxon>Actinomycetota</taxon>
        <taxon>Actinomycetes</taxon>
        <taxon>Micromonosporales</taxon>
        <taxon>Micromonosporaceae</taxon>
        <taxon>Catellatospora</taxon>
    </lineage>
</organism>
<keyword evidence="9" id="KW-1185">Reference proteome</keyword>
<feature type="transmembrane region" description="Helical" evidence="6">
    <location>
        <begin position="47"/>
        <end position="73"/>
    </location>
</feature>
<keyword evidence="2 6" id="KW-0812">Transmembrane</keyword>
<keyword evidence="4 6" id="KW-0472">Membrane</keyword>
<dbReference type="GO" id="GO:0140359">
    <property type="term" value="F:ABC-type transporter activity"/>
    <property type="evidence" value="ECO:0007669"/>
    <property type="project" value="InterPro"/>
</dbReference>
<keyword evidence="5" id="KW-0046">Antibiotic resistance</keyword>
<feature type="transmembrane region" description="Helical" evidence="6">
    <location>
        <begin position="212"/>
        <end position="233"/>
    </location>
</feature>
<evidence type="ECO:0000256" key="2">
    <source>
        <dbReference type="ARBA" id="ARBA00022692"/>
    </source>
</evidence>
<evidence type="ECO:0000313" key="8">
    <source>
        <dbReference type="EMBL" id="GIG02215.1"/>
    </source>
</evidence>
<proteinExistence type="predicted"/>
<dbReference type="InterPro" id="IPR013525">
    <property type="entry name" value="ABC2_TM"/>
</dbReference>
<dbReference type="PIRSF" id="PIRSF006648">
    <property type="entry name" value="DrrB"/>
    <property type="match status" value="1"/>
</dbReference>
<name>A0A8J3KUN2_9ACTN</name>
<dbReference type="Pfam" id="PF01061">
    <property type="entry name" value="ABC2_membrane"/>
    <property type="match status" value="1"/>
</dbReference>
<comment type="caution">
    <text evidence="8">The sequence shown here is derived from an EMBL/GenBank/DDBJ whole genome shotgun (WGS) entry which is preliminary data.</text>
</comment>
<dbReference type="AlphaFoldDB" id="A0A8J3KUN2"/>
<feature type="transmembrane region" description="Helical" evidence="6">
    <location>
        <begin position="129"/>
        <end position="152"/>
    </location>
</feature>
<evidence type="ECO:0000256" key="5">
    <source>
        <dbReference type="ARBA" id="ARBA00023251"/>
    </source>
</evidence>